<evidence type="ECO:0000313" key="5">
    <source>
        <dbReference type="Proteomes" id="UP001519289"/>
    </source>
</evidence>
<reference evidence="4 5" key="1">
    <citation type="submission" date="2021-03" db="EMBL/GenBank/DDBJ databases">
        <title>Genomic Encyclopedia of Type Strains, Phase IV (KMG-IV): sequencing the most valuable type-strain genomes for metagenomic binning, comparative biology and taxonomic classification.</title>
        <authorList>
            <person name="Goeker M."/>
        </authorList>
    </citation>
    <scope>NUCLEOTIDE SEQUENCE [LARGE SCALE GENOMIC DNA]</scope>
    <source>
        <strain evidence="4 5">DSM 27138</strain>
    </source>
</reference>
<dbReference type="PROSITE" id="PS51257">
    <property type="entry name" value="PROKAR_LIPOPROTEIN"/>
    <property type="match status" value="1"/>
</dbReference>
<dbReference type="Proteomes" id="UP001519289">
    <property type="component" value="Unassembled WGS sequence"/>
</dbReference>
<evidence type="ECO:0000256" key="1">
    <source>
        <dbReference type="SAM" id="MobiDB-lite"/>
    </source>
</evidence>
<dbReference type="EMBL" id="JAGGLG010000006">
    <property type="protein sequence ID" value="MBP2017597.1"/>
    <property type="molecule type" value="Genomic_DNA"/>
</dbReference>
<feature type="domain" description="DUF4349" evidence="3">
    <location>
        <begin position="84"/>
        <end position="295"/>
    </location>
</feature>
<name>A0ABS4JPX7_9FIRM</name>
<evidence type="ECO:0000259" key="3">
    <source>
        <dbReference type="Pfam" id="PF14257"/>
    </source>
</evidence>
<sequence>MRKRTIWLMLGLILSVVLTGCGAGGSGSSEMATGGYRGSSNASAPGAAPAAQAPADGAVKSLSLSIRDTAGAPVASVTASVADRKIIQNAEVELSVRNVDDALDAINEAVRAAGGYVQENRVTGTRESGRRVNMTVRVPAGSYGSVLDLMNTLGEQIDLRQWTNDVTEEYLDLEARIQTGEAHLAQLRKLYEKSGSVTEMIELEREIARVTADLESLKGRYNYLANQVAFSTIRVNLYEPGVPTPVRDPQTLGERIRDGFLQSWHNTVALAESLLIGLVALIPVLLFLAVVGGLVGGLIWLIVRARRGRGGSGRPGGRSGNGGGTDGQAASPPYYPTYAPGGGRPADDTGSDPGK</sequence>
<feature type="compositionally biased region" description="Low complexity" evidence="1">
    <location>
        <begin position="329"/>
        <end position="339"/>
    </location>
</feature>
<feature type="compositionally biased region" description="Gly residues" evidence="1">
    <location>
        <begin position="310"/>
        <end position="326"/>
    </location>
</feature>
<keyword evidence="2" id="KW-0812">Transmembrane</keyword>
<comment type="caution">
    <text evidence="4">The sequence shown here is derived from an EMBL/GenBank/DDBJ whole genome shotgun (WGS) entry which is preliminary data.</text>
</comment>
<keyword evidence="2" id="KW-1133">Transmembrane helix</keyword>
<evidence type="ECO:0000313" key="4">
    <source>
        <dbReference type="EMBL" id="MBP2017597.1"/>
    </source>
</evidence>
<proteinExistence type="predicted"/>
<dbReference type="RefSeq" id="WP_209465742.1">
    <property type="nucleotide sequence ID" value="NZ_JAGGLG010000006.1"/>
</dbReference>
<feature type="transmembrane region" description="Helical" evidence="2">
    <location>
        <begin position="274"/>
        <end position="303"/>
    </location>
</feature>
<organism evidence="4 5">
    <name type="scientific">Symbiobacterium terraclitae</name>
    <dbReference type="NCBI Taxonomy" id="557451"/>
    <lineage>
        <taxon>Bacteria</taxon>
        <taxon>Bacillati</taxon>
        <taxon>Bacillota</taxon>
        <taxon>Clostridia</taxon>
        <taxon>Eubacteriales</taxon>
        <taxon>Symbiobacteriaceae</taxon>
        <taxon>Symbiobacterium</taxon>
    </lineage>
</organism>
<evidence type="ECO:0000256" key="2">
    <source>
        <dbReference type="SAM" id="Phobius"/>
    </source>
</evidence>
<protein>
    <recommendedName>
        <fullName evidence="3">DUF4349 domain-containing protein</fullName>
    </recommendedName>
</protein>
<feature type="region of interest" description="Disordered" evidence="1">
    <location>
        <begin position="308"/>
        <end position="355"/>
    </location>
</feature>
<keyword evidence="5" id="KW-1185">Reference proteome</keyword>
<dbReference type="Pfam" id="PF14257">
    <property type="entry name" value="DUF4349"/>
    <property type="match status" value="1"/>
</dbReference>
<keyword evidence="2" id="KW-0472">Membrane</keyword>
<gene>
    <name evidence="4" type="ORF">J2Z79_000982</name>
</gene>
<dbReference type="InterPro" id="IPR025645">
    <property type="entry name" value="DUF4349"/>
</dbReference>
<accession>A0ABS4JPX7</accession>